<evidence type="ECO:0000256" key="8">
    <source>
        <dbReference type="ARBA" id="ARBA00022917"/>
    </source>
</evidence>
<keyword evidence="9" id="KW-0030">Aminoacyl-tRNA synthetase</keyword>
<dbReference type="InterPro" id="IPR012340">
    <property type="entry name" value="NA-bd_OB-fold"/>
</dbReference>
<dbReference type="Pfam" id="PF01336">
    <property type="entry name" value="tRNA_anti-codon"/>
    <property type="match status" value="1"/>
</dbReference>
<dbReference type="SUPFAM" id="SSF50249">
    <property type="entry name" value="Nucleic acid-binding proteins"/>
    <property type="match status" value="1"/>
</dbReference>
<feature type="domain" description="Aminoacyl-transfer RNA synthetases class-II family profile" evidence="13">
    <location>
        <begin position="230"/>
        <end position="510"/>
    </location>
</feature>
<dbReference type="AlphaFoldDB" id="A0AAD7UP03"/>
<evidence type="ECO:0000256" key="4">
    <source>
        <dbReference type="ARBA" id="ARBA00022490"/>
    </source>
</evidence>
<evidence type="ECO:0000256" key="11">
    <source>
        <dbReference type="ARBA" id="ARBA00047904"/>
    </source>
</evidence>
<dbReference type="Pfam" id="PF00152">
    <property type="entry name" value="tRNA-synt_2"/>
    <property type="match status" value="1"/>
</dbReference>
<dbReference type="EC" id="6.1.1.12" evidence="3"/>
<keyword evidence="7" id="KW-0067">ATP-binding</keyword>
<dbReference type="InterPro" id="IPR004523">
    <property type="entry name" value="Asp-tRNA_synthase_2"/>
</dbReference>
<dbReference type="Gene3D" id="2.40.50.140">
    <property type="entry name" value="Nucleic acid-binding proteins"/>
    <property type="match status" value="1"/>
</dbReference>
<gene>
    <name evidence="14" type="ORF">CTAYLR_001115</name>
</gene>
<evidence type="ECO:0000256" key="2">
    <source>
        <dbReference type="ARBA" id="ARBA00005312"/>
    </source>
</evidence>
<feature type="compositionally biased region" description="Acidic residues" evidence="12">
    <location>
        <begin position="692"/>
        <end position="707"/>
    </location>
</feature>
<dbReference type="InterPro" id="IPR004365">
    <property type="entry name" value="NA-bd_OB_tRNA"/>
</dbReference>
<sequence>MRAASLVMMRPTWAFMMAWRGGRRAVLMSTTSSFVAEGPVEFSAVGDARVGEYAVPMSQSRGTRRYAGVESLGTRATPAPQEDVWVRGRVATIRAKGNSCFIVVRSLGDPTETVQACYFKDKQDRERSTEMIKWLGRLAVESVVDVAGTLVEAEVKSCSRSNVEILVDRVFVVSPAPRQLPFLVEDAARTRAEIEASMGSDRPFAAVGQEARLDYRWLDLRTPATAATAKLQAAVCRLFRRTLEDEGFVEIHTPKLVGGESESGAGVFTTDYFGQKACLAQSPQLYKQLAVAGDLGRVFEVGPVFRAENSNTRRHLCEFTGLDFEMAIDEHYLEAVEVGYAVFKRIFDGLEREKGKELAAVRAHTHAPPVEAPDTPVVIHFQDAVAMLEAAGDRVDGDLSGANERNLGEIVKARFGADLFVVDRYPAALRPFYTMPCPDDPTYSNSYDFFLRGQEICSGAQRCHDPQILRDRLKQANIDLDDLSPSLTSYILAFDHGAPPHAGCGFGLERTYNKYKPNQTRPGGDMTEALRAAEEGVEHVLALLKGGRLDAVEAREPLVRLLGLCDAVRAQLDRPAAVTEDEEDTTIAALLLDDDDDDESEPKRRRSDGVVTPVQPIPRKRTGGFSEDEAVAQIKKMCVSREAKRRRGRDDEPVGKCQKLPEEDTDDERRQDDQKRPPRRLDSDETAPRDADSDDDDSEAEAEDETTESSPAPPKPSSSSRAFGALSLLPAEVTLSVLSKLNGAELGRLECSCRAARGSPGLVEIAVLHVKRHQYGVQNLPLLRRENWPFLVNRWEWTRSSKSVSTRTDEVAAALQSLDIFNYRSP</sequence>
<evidence type="ECO:0000259" key="13">
    <source>
        <dbReference type="PROSITE" id="PS50862"/>
    </source>
</evidence>
<keyword evidence="15" id="KW-1185">Reference proteome</keyword>
<keyword evidence="6" id="KW-0547">Nucleotide-binding</keyword>
<evidence type="ECO:0000256" key="1">
    <source>
        <dbReference type="ARBA" id="ARBA00004496"/>
    </source>
</evidence>
<dbReference type="PANTHER" id="PTHR43450:SF1">
    <property type="entry name" value="ASPARTATE--TRNA LIGASE, CYTOPLASMIC"/>
    <property type="match status" value="1"/>
</dbReference>
<evidence type="ECO:0000256" key="12">
    <source>
        <dbReference type="SAM" id="MobiDB-lite"/>
    </source>
</evidence>
<dbReference type="GO" id="GO:0017101">
    <property type="term" value="C:aminoacyl-tRNA synthetase multienzyme complex"/>
    <property type="evidence" value="ECO:0007669"/>
    <property type="project" value="TreeGrafter"/>
</dbReference>
<comment type="caution">
    <text evidence="14">The sequence shown here is derived from an EMBL/GenBank/DDBJ whole genome shotgun (WGS) entry which is preliminary data.</text>
</comment>
<feature type="region of interest" description="Disordered" evidence="12">
    <location>
        <begin position="640"/>
        <end position="721"/>
    </location>
</feature>
<dbReference type="GO" id="GO:0005829">
    <property type="term" value="C:cytosol"/>
    <property type="evidence" value="ECO:0007669"/>
    <property type="project" value="TreeGrafter"/>
</dbReference>
<dbReference type="GO" id="GO:0005524">
    <property type="term" value="F:ATP binding"/>
    <property type="evidence" value="ECO:0007669"/>
    <property type="project" value="UniProtKB-KW"/>
</dbReference>
<proteinExistence type="inferred from homology"/>
<keyword evidence="4" id="KW-0963">Cytoplasm</keyword>
<dbReference type="InterPro" id="IPR004364">
    <property type="entry name" value="Aa-tRNA-synt_II"/>
</dbReference>
<evidence type="ECO:0000313" key="14">
    <source>
        <dbReference type="EMBL" id="KAJ8614211.1"/>
    </source>
</evidence>
<dbReference type="PANTHER" id="PTHR43450">
    <property type="entry name" value="ASPARTYL-TRNA SYNTHETASE"/>
    <property type="match status" value="1"/>
</dbReference>
<keyword evidence="5" id="KW-0436">Ligase</keyword>
<dbReference type="SUPFAM" id="SSF55681">
    <property type="entry name" value="Class II aaRS and biotin synthetases"/>
    <property type="match status" value="1"/>
</dbReference>
<evidence type="ECO:0000313" key="15">
    <source>
        <dbReference type="Proteomes" id="UP001230188"/>
    </source>
</evidence>
<comment type="catalytic activity">
    <reaction evidence="11">
        <text>tRNA(Asp) + L-aspartate + ATP = L-aspartyl-tRNA(Asp) + AMP + diphosphate</text>
        <dbReference type="Rhea" id="RHEA:19649"/>
        <dbReference type="Rhea" id="RHEA-COMP:9660"/>
        <dbReference type="Rhea" id="RHEA-COMP:9678"/>
        <dbReference type="ChEBI" id="CHEBI:29991"/>
        <dbReference type="ChEBI" id="CHEBI:30616"/>
        <dbReference type="ChEBI" id="CHEBI:33019"/>
        <dbReference type="ChEBI" id="CHEBI:78442"/>
        <dbReference type="ChEBI" id="CHEBI:78516"/>
        <dbReference type="ChEBI" id="CHEBI:456215"/>
        <dbReference type="EC" id="6.1.1.12"/>
    </reaction>
</comment>
<comment type="subcellular location">
    <subcellularLocation>
        <location evidence="1">Cytoplasm</location>
    </subcellularLocation>
</comment>
<evidence type="ECO:0000256" key="7">
    <source>
        <dbReference type="ARBA" id="ARBA00022840"/>
    </source>
</evidence>
<name>A0AAD7UP03_9STRA</name>
<dbReference type="GO" id="GO:0004815">
    <property type="term" value="F:aspartate-tRNA ligase activity"/>
    <property type="evidence" value="ECO:0007669"/>
    <property type="project" value="UniProtKB-EC"/>
</dbReference>
<dbReference type="Gene3D" id="3.30.930.10">
    <property type="entry name" value="Bira Bifunctional Protein, Domain 2"/>
    <property type="match status" value="1"/>
</dbReference>
<dbReference type="InterPro" id="IPR045864">
    <property type="entry name" value="aa-tRNA-synth_II/BPL/LPL"/>
</dbReference>
<protein>
    <recommendedName>
        <fullName evidence="3">aspartate--tRNA ligase</fullName>
        <ecNumber evidence="3">6.1.1.12</ecNumber>
    </recommendedName>
    <alternativeName>
        <fullName evidence="10">Aspartyl-tRNA synthetase</fullName>
    </alternativeName>
</protein>
<dbReference type="CDD" id="cd04320">
    <property type="entry name" value="AspRS_cyto_N"/>
    <property type="match status" value="1"/>
</dbReference>
<feature type="region of interest" description="Disordered" evidence="12">
    <location>
        <begin position="591"/>
        <end position="628"/>
    </location>
</feature>
<evidence type="ECO:0000256" key="3">
    <source>
        <dbReference type="ARBA" id="ARBA00012841"/>
    </source>
</evidence>
<evidence type="ECO:0000256" key="5">
    <source>
        <dbReference type="ARBA" id="ARBA00022598"/>
    </source>
</evidence>
<dbReference type="GO" id="GO:0006422">
    <property type="term" value="P:aspartyl-tRNA aminoacylation"/>
    <property type="evidence" value="ECO:0007669"/>
    <property type="project" value="InterPro"/>
</dbReference>
<keyword evidence="8" id="KW-0648">Protein biosynthesis</keyword>
<dbReference type="EMBL" id="JAQMWT010000009">
    <property type="protein sequence ID" value="KAJ8614211.1"/>
    <property type="molecule type" value="Genomic_DNA"/>
</dbReference>
<accession>A0AAD7UP03</accession>
<dbReference type="InterPro" id="IPR006195">
    <property type="entry name" value="aa-tRNA-synth_II"/>
</dbReference>
<dbReference type="InterPro" id="IPR002312">
    <property type="entry name" value="Asp/Asn-tRNA-synth_IIb"/>
</dbReference>
<dbReference type="GO" id="GO:0003723">
    <property type="term" value="F:RNA binding"/>
    <property type="evidence" value="ECO:0007669"/>
    <property type="project" value="TreeGrafter"/>
</dbReference>
<organism evidence="14 15">
    <name type="scientific">Chrysophaeum taylorii</name>
    <dbReference type="NCBI Taxonomy" id="2483200"/>
    <lineage>
        <taxon>Eukaryota</taxon>
        <taxon>Sar</taxon>
        <taxon>Stramenopiles</taxon>
        <taxon>Ochrophyta</taxon>
        <taxon>Pelagophyceae</taxon>
        <taxon>Pelagomonadales</taxon>
        <taxon>Pelagomonadaceae</taxon>
        <taxon>Chrysophaeum</taxon>
    </lineage>
</organism>
<evidence type="ECO:0000256" key="9">
    <source>
        <dbReference type="ARBA" id="ARBA00023146"/>
    </source>
</evidence>
<comment type="similarity">
    <text evidence="2">Belongs to the class-II aminoacyl-tRNA synthetase family. Type 2 subfamily.</text>
</comment>
<evidence type="ECO:0000256" key="6">
    <source>
        <dbReference type="ARBA" id="ARBA00022741"/>
    </source>
</evidence>
<dbReference type="PRINTS" id="PR01042">
    <property type="entry name" value="TRNASYNTHASP"/>
</dbReference>
<dbReference type="PROSITE" id="PS50862">
    <property type="entry name" value="AA_TRNA_LIGASE_II"/>
    <property type="match status" value="1"/>
</dbReference>
<feature type="compositionally biased region" description="Basic and acidic residues" evidence="12">
    <location>
        <begin position="648"/>
        <end position="691"/>
    </location>
</feature>
<reference evidence="14" key="1">
    <citation type="submission" date="2023-01" db="EMBL/GenBank/DDBJ databases">
        <title>Metagenome sequencing of chrysophaentin producing Chrysophaeum taylorii.</title>
        <authorList>
            <person name="Davison J."/>
            <person name="Bewley C."/>
        </authorList>
    </citation>
    <scope>NUCLEOTIDE SEQUENCE</scope>
    <source>
        <strain evidence="14">NIES-1699</strain>
    </source>
</reference>
<dbReference type="Proteomes" id="UP001230188">
    <property type="component" value="Unassembled WGS sequence"/>
</dbReference>
<evidence type="ECO:0000256" key="10">
    <source>
        <dbReference type="ARBA" id="ARBA00033155"/>
    </source>
</evidence>